<feature type="domain" description="BTB" evidence="1">
    <location>
        <begin position="135"/>
        <end position="193"/>
    </location>
</feature>
<evidence type="ECO:0000259" key="1">
    <source>
        <dbReference type="PROSITE" id="PS50097"/>
    </source>
</evidence>
<dbReference type="SUPFAM" id="SSF54695">
    <property type="entry name" value="POZ domain"/>
    <property type="match status" value="1"/>
</dbReference>
<keyword evidence="3" id="KW-1185">Reference proteome</keyword>
<accession>A0ABR0TF06</accession>
<reference evidence="2 3" key="1">
    <citation type="submission" date="2023-11" db="EMBL/GenBank/DDBJ databases">
        <title>Draft genome sequence and annotation of the polyextremotolerant black yeast-like fungus Aureobasidium pullulans NRRL 62042.</title>
        <authorList>
            <person name="Dielentheis-Frenken M.R.E."/>
            <person name="Wibberg D."/>
            <person name="Blank L.M."/>
            <person name="Tiso T."/>
        </authorList>
    </citation>
    <scope>NUCLEOTIDE SEQUENCE [LARGE SCALE GENOMIC DNA]</scope>
    <source>
        <strain evidence="2 3">NRRL 62042</strain>
    </source>
</reference>
<name>A0ABR0TF06_AURPU</name>
<dbReference type="PROSITE" id="PS50097">
    <property type="entry name" value="BTB"/>
    <property type="match status" value="1"/>
</dbReference>
<dbReference type="InterPro" id="IPR000210">
    <property type="entry name" value="BTB/POZ_dom"/>
</dbReference>
<evidence type="ECO:0000313" key="3">
    <source>
        <dbReference type="Proteomes" id="UP001341245"/>
    </source>
</evidence>
<sequence>MAARYYNMATSDLQKLRKDTSFRSIFVEHIARICGPSCFQFADDTLQVLVIHLCQLNTSLLFKNETFLQHYTKGELFDKEHATAFGMQLGKCLLKCQRKTHEEADRFSTNWKDNLTGIEAKQRNTKNFSNDQRFSDVRVTYGIGQTIFAHKVVLAIYSPVFQIMLAGSPKNAEIDLSQEHSSVAVKVFIEDMYMFHHLDPGMDHNPSLLAELYMLAKRYGRNDMADAYLLRFGTAMFREPVSDEYLSHIAEFCGPDSSKYTETGLPEEAFVSLLDQMAELEDEKTSRSPCKALASKLKGGTLLNPVFMGRFANEMLFRHLGWDSDDD</sequence>
<dbReference type="CDD" id="cd18186">
    <property type="entry name" value="BTB_POZ_ZBTB_KLHL-like"/>
    <property type="match status" value="1"/>
</dbReference>
<organism evidence="2 3">
    <name type="scientific">Aureobasidium pullulans</name>
    <name type="common">Black yeast</name>
    <name type="synonym">Pullularia pullulans</name>
    <dbReference type="NCBI Taxonomy" id="5580"/>
    <lineage>
        <taxon>Eukaryota</taxon>
        <taxon>Fungi</taxon>
        <taxon>Dikarya</taxon>
        <taxon>Ascomycota</taxon>
        <taxon>Pezizomycotina</taxon>
        <taxon>Dothideomycetes</taxon>
        <taxon>Dothideomycetidae</taxon>
        <taxon>Dothideales</taxon>
        <taxon>Saccotheciaceae</taxon>
        <taxon>Aureobasidium</taxon>
    </lineage>
</organism>
<dbReference type="InterPro" id="IPR011333">
    <property type="entry name" value="SKP1/BTB/POZ_sf"/>
</dbReference>
<gene>
    <name evidence="2" type="ORF">QM012_000861</name>
</gene>
<dbReference type="Proteomes" id="UP001341245">
    <property type="component" value="Unassembled WGS sequence"/>
</dbReference>
<dbReference type="EMBL" id="JASGXD010000010">
    <property type="protein sequence ID" value="KAK6003016.1"/>
    <property type="molecule type" value="Genomic_DNA"/>
</dbReference>
<evidence type="ECO:0000313" key="2">
    <source>
        <dbReference type="EMBL" id="KAK6003016.1"/>
    </source>
</evidence>
<protein>
    <recommendedName>
        <fullName evidence="1">BTB domain-containing protein</fullName>
    </recommendedName>
</protein>
<dbReference type="Pfam" id="PF00651">
    <property type="entry name" value="BTB"/>
    <property type="match status" value="1"/>
</dbReference>
<comment type="caution">
    <text evidence="2">The sequence shown here is derived from an EMBL/GenBank/DDBJ whole genome shotgun (WGS) entry which is preliminary data.</text>
</comment>
<dbReference type="Gene3D" id="3.30.710.10">
    <property type="entry name" value="Potassium Channel Kv1.1, Chain A"/>
    <property type="match status" value="1"/>
</dbReference>
<proteinExistence type="predicted"/>